<proteinExistence type="predicted"/>
<dbReference type="AlphaFoldDB" id="A0A367FMJ3"/>
<accession>A0A367FMJ3</accession>
<evidence type="ECO:0000313" key="1">
    <source>
        <dbReference type="EMBL" id="RCG31491.1"/>
    </source>
</evidence>
<name>A0A367FMJ3_9ACTN</name>
<dbReference type="Proteomes" id="UP000253094">
    <property type="component" value="Unassembled WGS sequence"/>
</dbReference>
<comment type="caution">
    <text evidence="1">The sequence shown here is derived from an EMBL/GenBank/DDBJ whole genome shotgun (WGS) entry which is preliminary data.</text>
</comment>
<reference evidence="1 2" key="1">
    <citation type="submission" date="2018-06" db="EMBL/GenBank/DDBJ databases">
        <title>Sphaerisporangium craniellae sp. nov., isolated from a marine sponge in the South China Sea.</title>
        <authorList>
            <person name="Li L."/>
        </authorList>
    </citation>
    <scope>NUCLEOTIDE SEQUENCE [LARGE SCALE GENOMIC DNA]</scope>
    <source>
        <strain evidence="1 2">CCTCC AA 208026</strain>
    </source>
</reference>
<organism evidence="1 2">
    <name type="scientific">Sphaerisporangium album</name>
    <dbReference type="NCBI Taxonomy" id="509200"/>
    <lineage>
        <taxon>Bacteria</taxon>
        <taxon>Bacillati</taxon>
        <taxon>Actinomycetota</taxon>
        <taxon>Actinomycetes</taxon>
        <taxon>Streptosporangiales</taxon>
        <taxon>Streptosporangiaceae</taxon>
        <taxon>Sphaerisporangium</taxon>
    </lineage>
</organism>
<sequence length="137" mass="15325">MPSIATWTPREYMAEIHRRPGSYGLDGSYRAFTTFIAGFHAGSGHTLLAGFREWLIVQVNGGNNLVWEALVLMLAFPTEARPLDVGPIDGERNGTAVAVLFRALDQFLAHHEEHLDGLALIYADHAEWLQRQSWARP</sequence>
<dbReference type="EMBL" id="QOIL01000004">
    <property type="protein sequence ID" value="RCG31491.1"/>
    <property type="molecule type" value="Genomic_DNA"/>
</dbReference>
<gene>
    <name evidence="1" type="ORF">DQ384_07865</name>
</gene>
<protein>
    <submittedName>
        <fullName evidence="1">Uncharacterized protein</fullName>
    </submittedName>
</protein>
<evidence type="ECO:0000313" key="2">
    <source>
        <dbReference type="Proteomes" id="UP000253094"/>
    </source>
</evidence>
<keyword evidence="2" id="KW-1185">Reference proteome</keyword>